<feature type="region of interest" description="Disordered" evidence="1">
    <location>
        <begin position="1"/>
        <end position="20"/>
    </location>
</feature>
<dbReference type="PROSITE" id="PS00125">
    <property type="entry name" value="SER_THR_PHOSPHATASE"/>
    <property type="match status" value="1"/>
</dbReference>
<dbReference type="Gene3D" id="3.60.21.10">
    <property type="match status" value="1"/>
</dbReference>
<dbReference type="Proteomes" id="UP000441523">
    <property type="component" value="Unassembled WGS sequence"/>
</dbReference>
<dbReference type="GO" id="GO:0008803">
    <property type="term" value="F:bis(5'-nucleosyl)-tetraphosphatase (symmetrical) activity"/>
    <property type="evidence" value="ECO:0007669"/>
    <property type="project" value="TreeGrafter"/>
</dbReference>
<dbReference type="GO" id="GO:0005737">
    <property type="term" value="C:cytoplasm"/>
    <property type="evidence" value="ECO:0007669"/>
    <property type="project" value="TreeGrafter"/>
</dbReference>
<evidence type="ECO:0000313" key="4">
    <source>
        <dbReference type="Proteomes" id="UP000441523"/>
    </source>
</evidence>
<dbReference type="InterPro" id="IPR006186">
    <property type="entry name" value="Ser/Thr-sp_prot-phosphatase"/>
</dbReference>
<dbReference type="GO" id="GO:0110154">
    <property type="term" value="P:RNA decapping"/>
    <property type="evidence" value="ECO:0007669"/>
    <property type="project" value="TreeGrafter"/>
</dbReference>
<dbReference type="Pfam" id="PF00149">
    <property type="entry name" value="Metallophos"/>
    <property type="match status" value="1"/>
</dbReference>
<reference evidence="3 4" key="1">
    <citation type="submission" date="2019-09" db="EMBL/GenBank/DDBJ databases">
        <title>YIM 132548 draft genome.</title>
        <authorList>
            <person name="Jiang L."/>
        </authorList>
    </citation>
    <scope>NUCLEOTIDE SEQUENCE [LARGE SCALE GENOMIC DNA]</scope>
    <source>
        <strain evidence="3 4">YIM 132548</strain>
    </source>
</reference>
<feature type="domain" description="Serine/threonine specific protein phosphatases" evidence="2">
    <location>
        <begin position="217"/>
        <end position="222"/>
    </location>
</feature>
<sequence length="389" mass="42501">MPMLPAAESGLRTGSLKPLNASQPMACSASVIRQRAAPPLNSGRIRAWGSAAALDRLLRSDQGHETGRPRQADVDAQELPRGAFLAGWSTRESREGLRRLGCGLPRGGRGPGISDRRNQRRTGSVTNLRAKWLRRLRPSERSHSVPDTRRVYVIGDIHGRADLLVQVLNSIAADLTDRPIEEPVIIPLGDYVDRGLGSRTVLDILTAGSLPARCIALRGNHERMLLDFLAEPDRGIDWIRNGGLETLHSYGIDIRAVRRGHGYGEAAAALHAKLQPLHLGFLERTLAGCEIGDYFFCHAGVRPGIPLSDQEEDDLLWIREPFLSAKHDFGKMIVHGHTPVDRPAILHNRINIDTGAYISGKLTCLVLEGSRQTFLDTRAISAEVAAGSA</sequence>
<gene>
    <name evidence="3" type="ORF">F6X51_21580</name>
</gene>
<keyword evidence="4" id="KW-1185">Reference proteome</keyword>
<dbReference type="InterPro" id="IPR050126">
    <property type="entry name" value="Ap4A_hydrolase"/>
</dbReference>
<feature type="region of interest" description="Disordered" evidence="1">
    <location>
        <begin position="99"/>
        <end position="122"/>
    </location>
</feature>
<protein>
    <submittedName>
        <fullName evidence="3">Serine/threonine protein phosphatase</fullName>
    </submittedName>
</protein>
<dbReference type="AlphaFoldDB" id="A0A6N6MIA6"/>
<comment type="caution">
    <text evidence="3">The sequence shown here is derived from an EMBL/GenBank/DDBJ whole genome shotgun (WGS) entry which is preliminary data.</text>
</comment>
<dbReference type="InterPro" id="IPR029052">
    <property type="entry name" value="Metallo-depent_PP-like"/>
</dbReference>
<dbReference type="SUPFAM" id="SSF56300">
    <property type="entry name" value="Metallo-dependent phosphatases"/>
    <property type="match status" value="1"/>
</dbReference>
<evidence type="ECO:0000313" key="3">
    <source>
        <dbReference type="EMBL" id="KAB1070766.1"/>
    </source>
</evidence>
<dbReference type="CDD" id="cd00144">
    <property type="entry name" value="MPP_PPP_family"/>
    <property type="match status" value="1"/>
</dbReference>
<dbReference type="InterPro" id="IPR004843">
    <property type="entry name" value="Calcineurin-like_PHP"/>
</dbReference>
<evidence type="ECO:0000259" key="2">
    <source>
        <dbReference type="PROSITE" id="PS00125"/>
    </source>
</evidence>
<organism evidence="3 4">
    <name type="scientific">Methylobacterium planeticum</name>
    <dbReference type="NCBI Taxonomy" id="2615211"/>
    <lineage>
        <taxon>Bacteria</taxon>
        <taxon>Pseudomonadati</taxon>
        <taxon>Pseudomonadota</taxon>
        <taxon>Alphaproteobacteria</taxon>
        <taxon>Hyphomicrobiales</taxon>
        <taxon>Methylobacteriaceae</taxon>
        <taxon>Methylobacterium</taxon>
    </lineage>
</organism>
<evidence type="ECO:0000256" key="1">
    <source>
        <dbReference type="SAM" id="MobiDB-lite"/>
    </source>
</evidence>
<dbReference type="PANTHER" id="PTHR42850">
    <property type="entry name" value="METALLOPHOSPHOESTERASE"/>
    <property type="match status" value="1"/>
</dbReference>
<name>A0A6N6MIA6_9HYPH</name>
<proteinExistence type="predicted"/>
<dbReference type="PANTHER" id="PTHR42850:SF4">
    <property type="entry name" value="ZINC-DEPENDENT ENDOPOLYPHOSPHATASE"/>
    <property type="match status" value="1"/>
</dbReference>
<dbReference type="GO" id="GO:0016791">
    <property type="term" value="F:phosphatase activity"/>
    <property type="evidence" value="ECO:0007669"/>
    <property type="project" value="TreeGrafter"/>
</dbReference>
<dbReference type="EMBL" id="VZZJ01000024">
    <property type="protein sequence ID" value="KAB1070766.1"/>
    <property type="molecule type" value="Genomic_DNA"/>
</dbReference>
<accession>A0A6N6MIA6</accession>